<dbReference type="EMBL" id="AP019781">
    <property type="protein sequence ID" value="BBL68719.1"/>
    <property type="molecule type" value="Genomic_DNA"/>
</dbReference>
<feature type="region of interest" description="Disordered" evidence="1">
    <location>
        <begin position="108"/>
        <end position="134"/>
    </location>
</feature>
<name>A0ABN5XK65_9EURY</name>
<evidence type="ECO:0000313" key="3">
    <source>
        <dbReference type="Proteomes" id="UP000824969"/>
    </source>
</evidence>
<accession>A0ABN5XK65</accession>
<evidence type="ECO:0000313" key="2">
    <source>
        <dbReference type="EMBL" id="BBL68719.1"/>
    </source>
</evidence>
<gene>
    <name evidence="2" type="ORF">MchiMG62_19000</name>
</gene>
<organism evidence="2 3">
    <name type="scientific">Methanoculleus chikugoensis</name>
    <dbReference type="NCBI Taxonomy" id="118126"/>
    <lineage>
        <taxon>Archaea</taxon>
        <taxon>Methanobacteriati</taxon>
        <taxon>Methanobacteriota</taxon>
        <taxon>Stenosarchaea group</taxon>
        <taxon>Methanomicrobia</taxon>
        <taxon>Methanomicrobiales</taxon>
        <taxon>Methanomicrobiaceae</taxon>
        <taxon>Methanoculleus</taxon>
    </lineage>
</organism>
<protein>
    <submittedName>
        <fullName evidence="2">Uncharacterized protein</fullName>
    </submittedName>
</protein>
<proteinExistence type="predicted"/>
<evidence type="ECO:0000256" key="1">
    <source>
        <dbReference type="SAM" id="MobiDB-lite"/>
    </source>
</evidence>
<reference evidence="2 3" key="1">
    <citation type="submission" date="2019-06" db="EMBL/GenBank/DDBJ databases">
        <title>Complete genome sequence of Methanoculleus chikugoensis strain MG62.</title>
        <authorList>
            <person name="Asakawa S."/>
            <person name="Dianou D."/>
        </authorList>
    </citation>
    <scope>NUCLEOTIDE SEQUENCE [LARGE SCALE GENOMIC DNA]</scope>
    <source>
        <strain evidence="2 3">MG62</strain>
    </source>
</reference>
<dbReference type="Proteomes" id="UP000824969">
    <property type="component" value="Chromosome"/>
</dbReference>
<keyword evidence="3" id="KW-1185">Reference proteome</keyword>
<sequence>MNKAYVLLVIICCAGVFLVTDIIPAGAWFTDTEVIEGISITTGSWGDAGSLMVTADQPLLKPPAGNHAKTVLSGITVNNTGSAPLEVTGIRVSWDPDDGEMIREAAFTRGKGGEAPRAGPKGAGSNPEPAGDEGFTVFWSGEAVSGHLLEGQAQLGPATRDDPARGILLTFGSNMEGKSLVCTIILDDGNEKEVRLQV</sequence>